<keyword evidence="2" id="KW-0479">Metal-binding</keyword>
<dbReference type="Proteomes" id="UP001172738">
    <property type="component" value="Unassembled WGS sequence"/>
</dbReference>
<dbReference type="GO" id="GO:0016787">
    <property type="term" value="F:hydrolase activity"/>
    <property type="evidence" value="ECO:0007669"/>
    <property type="project" value="UniProtKB-KW"/>
</dbReference>
<accession>A0ABT8FYY0</accession>
<evidence type="ECO:0000256" key="3">
    <source>
        <dbReference type="ARBA" id="ARBA00022801"/>
    </source>
</evidence>
<keyword evidence="5" id="KW-0472">Membrane</keyword>
<dbReference type="PANTHER" id="PTHR43344:SF13">
    <property type="entry name" value="PHOSPHATASE RV3661-RELATED"/>
    <property type="match status" value="1"/>
</dbReference>
<dbReference type="PANTHER" id="PTHR43344">
    <property type="entry name" value="PHOSPHOSERINE PHOSPHATASE"/>
    <property type="match status" value="1"/>
</dbReference>
<keyword evidence="5" id="KW-1133">Transmembrane helix</keyword>
<organism evidence="6 7">
    <name type="scientific">Demequina zhanjiangensis</name>
    <dbReference type="NCBI Taxonomy" id="3051659"/>
    <lineage>
        <taxon>Bacteria</taxon>
        <taxon>Bacillati</taxon>
        <taxon>Actinomycetota</taxon>
        <taxon>Actinomycetes</taxon>
        <taxon>Micrococcales</taxon>
        <taxon>Demequinaceae</taxon>
        <taxon>Demequina</taxon>
    </lineage>
</organism>
<protein>
    <submittedName>
        <fullName evidence="6">HAD family hydrolase</fullName>
        <ecNumber evidence="6">3.1.3.-</ecNumber>
    </submittedName>
</protein>
<reference evidence="6" key="1">
    <citation type="submission" date="2023-06" db="EMBL/GenBank/DDBJ databases">
        <title>SYSU T00b26.</title>
        <authorList>
            <person name="Gao L."/>
            <person name="Fang B.-Z."/>
            <person name="Li W.-J."/>
        </authorList>
    </citation>
    <scope>NUCLEOTIDE SEQUENCE</scope>
    <source>
        <strain evidence="6">SYSU T00b26</strain>
    </source>
</reference>
<dbReference type="InterPro" id="IPR050582">
    <property type="entry name" value="HAD-like_SerB"/>
</dbReference>
<dbReference type="Pfam" id="PF12710">
    <property type="entry name" value="HAD"/>
    <property type="match status" value="1"/>
</dbReference>
<dbReference type="InterPro" id="IPR023214">
    <property type="entry name" value="HAD_sf"/>
</dbReference>
<dbReference type="InterPro" id="IPR036412">
    <property type="entry name" value="HAD-like_sf"/>
</dbReference>
<keyword evidence="3 6" id="KW-0378">Hydrolase</keyword>
<comment type="similarity">
    <text evidence="1">Belongs to the HAD-like hydrolase superfamily. SerB family.</text>
</comment>
<keyword evidence="5" id="KW-0812">Transmembrane</keyword>
<proteinExistence type="inferred from homology"/>
<dbReference type="NCBIfam" id="TIGR01490">
    <property type="entry name" value="HAD-SF-IB-hyp1"/>
    <property type="match status" value="1"/>
</dbReference>
<gene>
    <name evidence="6" type="ORF">QQX04_03760</name>
</gene>
<dbReference type="Gene3D" id="3.40.50.1000">
    <property type="entry name" value="HAD superfamily/HAD-like"/>
    <property type="match status" value="1"/>
</dbReference>
<keyword evidence="4" id="KW-0460">Magnesium</keyword>
<evidence type="ECO:0000256" key="2">
    <source>
        <dbReference type="ARBA" id="ARBA00022723"/>
    </source>
</evidence>
<evidence type="ECO:0000256" key="4">
    <source>
        <dbReference type="ARBA" id="ARBA00022842"/>
    </source>
</evidence>
<sequence length="277" mass="30353">MASHARGRRGTHIRVRTAAFFDLDKTIIATSSSSAFGRSFLDEGLLTRSDAVRAAYAQLLFQIGGADERQTSRLRDALSELIEGWDVATVQRIVAETVHEHIDPVVYAEALDLIRRHQMNGRDVIIVSASVEDVVQPIADLLGADGILASRLEIEDGRYTGKITSYMYGQAKADAIRDLAAQRGYDLGGSYAYSDSVTDVPMLAAVGHGFAVNPDRALRHAAVERGWGMLRFRKPVELRSGVGGRHVLVTLGLLAVGFLVGMWLYRATQRLDEDEDV</sequence>
<dbReference type="InterPro" id="IPR006385">
    <property type="entry name" value="HAD_hydro_SerB1"/>
</dbReference>
<evidence type="ECO:0000313" key="7">
    <source>
        <dbReference type="Proteomes" id="UP001172738"/>
    </source>
</evidence>
<comment type="caution">
    <text evidence="6">The sequence shown here is derived from an EMBL/GenBank/DDBJ whole genome shotgun (WGS) entry which is preliminary data.</text>
</comment>
<dbReference type="RefSeq" id="WP_301126414.1">
    <property type="nucleotide sequence ID" value="NZ_JAUHPV010000002.1"/>
</dbReference>
<name>A0ABT8FYY0_9MICO</name>
<feature type="transmembrane region" description="Helical" evidence="5">
    <location>
        <begin position="247"/>
        <end position="265"/>
    </location>
</feature>
<dbReference type="CDD" id="cd02612">
    <property type="entry name" value="HAD_PGPPase"/>
    <property type="match status" value="1"/>
</dbReference>
<evidence type="ECO:0000313" key="6">
    <source>
        <dbReference type="EMBL" id="MDN4472108.1"/>
    </source>
</evidence>
<dbReference type="SUPFAM" id="SSF56784">
    <property type="entry name" value="HAD-like"/>
    <property type="match status" value="1"/>
</dbReference>
<keyword evidence="7" id="KW-1185">Reference proteome</keyword>
<dbReference type="EMBL" id="JAUHPV010000002">
    <property type="protein sequence ID" value="MDN4472108.1"/>
    <property type="molecule type" value="Genomic_DNA"/>
</dbReference>
<evidence type="ECO:0000256" key="1">
    <source>
        <dbReference type="ARBA" id="ARBA00009184"/>
    </source>
</evidence>
<evidence type="ECO:0000256" key="5">
    <source>
        <dbReference type="SAM" id="Phobius"/>
    </source>
</evidence>
<dbReference type="NCBIfam" id="TIGR01488">
    <property type="entry name" value="HAD-SF-IB"/>
    <property type="match status" value="1"/>
</dbReference>
<dbReference type="Gene3D" id="1.20.1440.100">
    <property type="entry name" value="SG protein - dephosphorylation function"/>
    <property type="match status" value="1"/>
</dbReference>
<dbReference type="EC" id="3.1.3.-" evidence="6"/>